<evidence type="ECO:0000256" key="3">
    <source>
        <dbReference type="ARBA" id="ARBA00023125"/>
    </source>
</evidence>
<evidence type="ECO:0000259" key="5">
    <source>
        <dbReference type="PROSITE" id="PS50931"/>
    </source>
</evidence>
<keyword evidence="7" id="KW-1185">Reference proteome</keyword>
<dbReference type="PRINTS" id="PR00039">
    <property type="entry name" value="HTHLYSR"/>
</dbReference>
<accession>A0ABV1M5V7</accession>
<dbReference type="InterPro" id="IPR005119">
    <property type="entry name" value="LysR_subst-bd"/>
</dbReference>
<keyword evidence="3" id="KW-0238">DNA-binding</keyword>
<dbReference type="InterPro" id="IPR050950">
    <property type="entry name" value="HTH-type_LysR_regulators"/>
</dbReference>
<sequence>MAGNYGNWFIRSRLKTRQLLLLVALDEERNIHRTAEALMMTQPAVSKLLKELEDMLEVPLFERLPRGMRPTWYGEIMIRHARMVLSSLNQAHEEIHALKAGQMGQVRIGAITDPGTRLVPLAIARIKQQYPLLDINVTIDTSDMLQPRLMAGKLDIMIGRILQQQDKSSLVYEAIAEEPISIVCRPGHPLLNVAGLGLRDVFSAGWILTPAGSVLRHRIDMGFRQQNIDPPSNVVETVSQLVTTTLLESTDMLTAIATRVAEHYSRYGMLRILPINFPCKMDEFGFITLRDQQLSPGAVLMMRTLREVANELYGTSFQL</sequence>
<comment type="similarity">
    <text evidence="1">Belongs to the LysR transcriptional regulatory family.</text>
</comment>
<reference evidence="6" key="1">
    <citation type="submission" date="2024-06" db="EMBL/GenBank/DDBJ databases">
        <title>Genome sequence of Vogesella sp. MAHUQ-64.</title>
        <authorList>
            <person name="Huq M.A."/>
        </authorList>
    </citation>
    <scope>NUCLEOTIDE SEQUENCE</scope>
    <source>
        <strain evidence="6">MAHUQ-64</strain>
    </source>
</reference>
<evidence type="ECO:0000313" key="7">
    <source>
        <dbReference type="Proteomes" id="UP001433638"/>
    </source>
</evidence>
<dbReference type="InterPro" id="IPR036390">
    <property type="entry name" value="WH_DNA-bd_sf"/>
</dbReference>
<dbReference type="PROSITE" id="PS50931">
    <property type="entry name" value="HTH_LYSR"/>
    <property type="match status" value="1"/>
</dbReference>
<evidence type="ECO:0000256" key="1">
    <source>
        <dbReference type="ARBA" id="ARBA00009437"/>
    </source>
</evidence>
<dbReference type="SUPFAM" id="SSF46785">
    <property type="entry name" value="Winged helix' DNA-binding domain"/>
    <property type="match status" value="1"/>
</dbReference>
<dbReference type="Gene3D" id="3.40.190.10">
    <property type="entry name" value="Periplasmic binding protein-like II"/>
    <property type="match status" value="2"/>
</dbReference>
<dbReference type="Gene3D" id="1.10.10.10">
    <property type="entry name" value="Winged helix-like DNA-binding domain superfamily/Winged helix DNA-binding domain"/>
    <property type="match status" value="1"/>
</dbReference>
<dbReference type="InterPro" id="IPR000847">
    <property type="entry name" value="LysR_HTH_N"/>
</dbReference>
<evidence type="ECO:0000313" key="6">
    <source>
        <dbReference type="EMBL" id="MEQ6291582.1"/>
    </source>
</evidence>
<dbReference type="Pfam" id="PF03466">
    <property type="entry name" value="LysR_substrate"/>
    <property type="match status" value="1"/>
</dbReference>
<evidence type="ECO:0000256" key="4">
    <source>
        <dbReference type="ARBA" id="ARBA00023163"/>
    </source>
</evidence>
<name>A0ABV1M5V7_9NEIS</name>
<dbReference type="PANTHER" id="PTHR30419:SF8">
    <property type="entry name" value="NITROGEN ASSIMILATION TRANSCRIPTIONAL ACTIVATOR-RELATED"/>
    <property type="match status" value="1"/>
</dbReference>
<proteinExistence type="inferred from homology"/>
<dbReference type="EMBL" id="JBEFLD010000006">
    <property type="protein sequence ID" value="MEQ6291582.1"/>
    <property type="molecule type" value="Genomic_DNA"/>
</dbReference>
<keyword evidence="2" id="KW-0805">Transcription regulation</keyword>
<evidence type="ECO:0000256" key="2">
    <source>
        <dbReference type="ARBA" id="ARBA00023015"/>
    </source>
</evidence>
<dbReference type="Pfam" id="PF00126">
    <property type="entry name" value="HTH_1"/>
    <property type="match status" value="1"/>
</dbReference>
<dbReference type="SUPFAM" id="SSF53850">
    <property type="entry name" value="Periplasmic binding protein-like II"/>
    <property type="match status" value="1"/>
</dbReference>
<dbReference type="PANTHER" id="PTHR30419">
    <property type="entry name" value="HTH-TYPE TRANSCRIPTIONAL REGULATOR YBHD"/>
    <property type="match status" value="1"/>
</dbReference>
<gene>
    <name evidence="6" type="ORF">ABNW52_13270</name>
</gene>
<feature type="domain" description="HTH lysR-type" evidence="5">
    <location>
        <begin position="14"/>
        <end position="71"/>
    </location>
</feature>
<dbReference type="RefSeq" id="WP_349588638.1">
    <property type="nucleotide sequence ID" value="NZ_JBEFLD010000006.1"/>
</dbReference>
<dbReference type="Proteomes" id="UP001433638">
    <property type="component" value="Unassembled WGS sequence"/>
</dbReference>
<organism evidence="6 7">
    <name type="scientific">Vogesella oryzagri</name>
    <dbReference type="NCBI Taxonomy" id="3160864"/>
    <lineage>
        <taxon>Bacteria</taxon>
        <taxon>Pseudomonadati</taxon>
        <taxon>Pseudomonadota</taxon>
        <taxon>Betaproteobacteria</taxon>
        <taxon>Neisseriales</taxon>
        <taxon>Chromobacteriaceae</taxon>
        <taxon>Vogesella</taxon>
    </lineage>
</organism>
<protein>
    <submittedName>
        <fullName evidence="6">LysR family transcriptional regulator</fullName>
    </submittedName>
</protein>
<comment type="caution">
    <text evidence="6">The sequence shown here is derived from an EMBL/GenBank/DDBJ whole genome shotgun (WGS) entry which is preliminary data.</text>
</comment>
<dbReference type="InterPro" id="IPR036388">
    <property type="entry name" value="WH-like_DNA-bd_sf"/>
</dbReference>
<keyword evidence="4" id="KW-0804">Transcription</keyword>